<dbReference type="EMBL" id="LR586016">
    <property type="protein sequence ID" value="VIP04988.1"/>
    <property type="molecule type" value="Genomic_DNA"/>
</dbReference>
<reference evidence="2" key="1">
    <citation type="submission" date="2019-04" db="EMBL/GenBank/DDBJ databases">
        <authorList>
            <consortium name="Science for Life Laboratories"/>
        </authorList>
    </citation>
    <scope>NUCLEOTIDE SEQUENCE</scope>
    <source>
        <strain evidence="2">MBLW1</strain>
    </source>
</reference>
<keyword evidence="1" id="KW-1133">Transmembrane helix</keyword>
<name>A0A6C2YTD4_9BACT</name>
<dbReference type="EMBL" id="LR593887">
    <property type="protein sequence ID" value="VTS07334.1"/>
    <property type="molecule type" value="Genomic_DNA"/>
</dbReference>
<keyword evidence="1" id="KW-0812">Transmembrane</keyword>
<evidence type="ECO:0000256" key="1">
    <source>
        <dbReference type="SAM" id="Phobius"/>
    </source>
</evidence>
<keyword evidence="3" id="KW-1185">Reference proteome</keyword>
<sequence length="303" mass="33930">MRQSDDWDASIVAPSSVRHAVENHGDDWEIAVYHSTRARVLLSLIPMAILATNVMILLLFGWLEDSVLGMLGLLFWLATLIPALRSIRAIGIQMFGRFPTLVVYPDRLVVGSADSASVAIPWCDFSQVVISTRDTLVWPNTLIAPTEGIAVPICQPMIAFWRNRIEFTTNMGQTVRIPSAMLDFEEIARTLQTRISLHLWSIITMQLLEESRVAFGPLGYSVSGRIDLDGTALRPWESLRIEFDRLALFDDDQCLLGRPVKLSEIPNLPIFLTLLQSGRLQRVATTTLPWPEPEASLPPETVQ</sequence>
<accession>A0A6C2YTD4</accession>
<evidence type="ECO:0000313" key="3">
    <source>
        <dbReference type="Proteomes" id="UP000464378"/>
    </source>
</evidence>
<organism evidence="2">
    <name type="scientific">Tuwongella immobilis</name>
    <dbReference type="NCBI Taxonomy" id="692036"/>
    <lineage>
        <taxon>Bacteria</taxon>
        <taxon>Pseudomonadati</taxon>
        <taxon>Planctomycetota</taxon>
        <taxon>Planctomycetia</taxon>
        <taxon>Gemmatales</taxon>
        <taxon>Gemmataceae</taxon>
        <taxon>Tuwongella</taxon>
    </lineage>
</organism>
<dbReference type="AlphaFoldDB" id="A0A6C2YTD4"/>
<gene>
    <name evidence="2" type="ORF">GMBLW1_42050</name>
</gene>
<feature type="transmembrane region" description="Helical" evidence="1">
    <location>
        <begin position="40"/>
        <end position="62"/>
    </location>
</feature>
<feature type="transmembrane region" description="Helical" evidence="1">
    <location>
        <begin position="68"/>
        <end position="87"/>
    </location>
</feature>
<keyword evidence="1" id="KW-0472">Membrane</keyword>
<dbReference type="InParanoid" id="A0A6C2YTD4"/>
<dbReference type="Proteomes" id="UP000464378">
    <property type="component" value="Chromosome"/>
</dbReference>
<dbReference type="RefSeq" id="WP_162659998.1">
    <property type="nucleotide sequence ID" value="NZ_LR593887.1"/>
</dbReference>
<proteinExistence type="predicted"/>
<evidence type="ECO:0000313" key="2">
    <source>
        <dbReference type="EMBL" id="VIP04988.1"/>
    </source>
</evidence>
<protein>
    <submittedName>
        <fullName evidence="2">Uncharacterized protein</fullName>
    </submittedName>
</protein>
<dbReference type="KEGG" id="tim:GMBLW1_42050"/>